<dbReference type="CDD" id="cd13944">
    <property type="entry name" value="lytB_ispH"/>
    <property type="match status" value="1"/>
</dbReference>
<evidence type="ECO:0000313" key="6">
    <source>
        <dbReference type="EMBL" id="NMP30936.1"/>
    </source>
</evidence>
<gene>
    <name evidence="5 6" type="primary">ispH</name>
    <name evidence="6" type="synonym">lytB</name>
    <name evidence="6" type="ORF">HII17_05105</name>
</gene>
<dbReference type="RefSeq" id="WP_169074287.1">
    <property type="nucleotide sequence ID" value="NZ_JABBXH010000002.1"/>
</dbReference>
<comment type="similarity">
    <text evidence="5">Belongs to the IspH family.</text>
</comment>
<comment type="pathway">
    <text evidence="5">Isoprenoid biosynthesis; dimethylallyl diphosphate biosynthesis; dimethylallyl diphosphate from (2E)-4-hydroxy-3-methylbutenyl diphosphate: step 1/1.</text>
</comment>
<feature type="active site" description="Proton donor" evidence="5">
    <location>
        <position position="126"/>
    </location>
</feature>
<feature type="binding site" evidence="5">
    <location>
        <position position="225"/>
    </location>
    <ligand>
        <name>(2E)-4-hydroxy-3-methylbut-2-enyl diphosphate</name>
        <dbReference type="ChEBI" id="CHEBI:128753"/>
    </ligand>
</feature>
<feature type="binding site" evidence="5">
    <location>
        <position position="269"/>
    </location>
    <ligand>
        <name>dimethylallyl diphosphate</name>
        <dbReference type="ChEBI" id="CHEBI:57623"/>
    </ligand>
</feature>
<comment type="caution">
    <text evidence="6">The sequence shown here is derived from an EMBL/GenBank/DDBJ whole genome shotgun (WGS) entry which is preliminary data.</text>
</comment>
<dbReference type="GO" id="GO:0046872">
    <property type="term" value="F:metal ion binding"/>
    <property type="evidence" value="ECO:0007669"/>
    <property type="project" value="UniProtKB-KW"/>
</dbReference>
<reference evidence="6 7" key="1">
    <citation type="submission" date="2020-04" db="EMBL/GenBank/DDBJ databases">
        <title>Thalassotalea sp. M1531, isolated from the surface of marine red alga.</title>
        <authorList>
            <person name="Pang L."/>
            <person name="Lu D.-C."/>
        </authorList>
    </citation>
    <scope>NUCLEOTIDE SEQUENCE [LARGE SCALE GENOMIC DNA]</scope>
    <source>
        <strain evidence="6 7">M1531</strain>
    </source>
</reference>
<keyword evidence="2 5" id="KW-0479">Metal-binding</keyword>
<accession>A0A7Y0Q689</accession>
<dbReference type="NCBIfam" id="NF002190">
    <property type="entry name" value="PRK01045.1-4"/>
    <property type="match status" value="1"/>
</dbReference>
<dbReference type="GO" id="GO:0051539">
    <property type="term" value="F:4 iron, 4 sulfur cluster binding"/>
    <property type="evidence" value="ECO:0007669"/>
    <property type="project" value="UniProtKB-UniRule"/>
</dbReference>
<dbReference type="Pfam" id="PF02401">
    <property type="entry name" value="LYTB"/>
    <property type="match status" value="1"/>
</dbReference>
<dbReference type="Proteomes" id="UP000568664">
    <property type="component" value="Unassembled WGS sequence"/>
</dbReference>
<keyword evidence="1 5" id="KW-0004">4Fe-4S</keyword>
<feature type="binding site" evidence="5">
    <location>
        <position position="41"/>
    </location>
    <ligand>
        <name>(2E)-4-hydroxy-3-methylbut-2-enyl diphosphate</name>
        <dbReference type="ChEBI" id="CHEBI:128753"/>
    </ligand>
</feature>
<evidence type="ECO:0000256" key="4">
    <source>
        <dbReference type="ARBA" id="ARBA00023014"/>
    </source>
</evidence>
<evidence type="ECO:0000256" key="3">
    <source>
        <dbReference type="ARBA" id="ARBA00023004"/>
    </source>
</evidence>
<dbReference type="HAMAP" id="MF_00191">
    <property type="entry name" value="IspH"/>
    <property type="match status" value="1"/>
</dbReference>
<feature type="binding site" evidence="5">
    <location>
        <position position="227"/>
    </location>
    <ligand>
        <name>dimethylallyl diphosphate</name>
        <dbReference type="ChEBI" id="CHEBI:57623"/>
    </ligand>
</feature>
<feature type="binding site" evidence="5">
    <location>
        <position position="74"/>
    </location>
    <ligand>
        <name>isopentenyl diphosphate</name>
        <dbReference type="ChEBI" id="CHEBI:128769"/>
    </ligand>
</feature>
<feature type="binding site" evidence="5">
    <location>
        <position position="197"/>
    </location>
    <ligand>
        <name>[4Fe-4S] cluster</name>
        <dbReference type="ChEBI" id="CHEBI:49883"/>
    </ligand>
</feature>
<dbReference type="NCBIfam" id="TIGR00216">
    <property type="entry name" value="ispH_lytB"/>
    <property type="match status" value="1"/>
</dbReference>
<comment type="cofactor">
    <cofactor evidence="5">
        <name>[4Fe-4S] cluster</name>
        <dbReference type="ChEBI" id="CHEBI:49883"/>
    </cofactor>
    <text evidence="5">Binds 1 [4Fe-4S] cluster per subunit.</text>
</comment>
<dbReference type="UniPathway" id="UPA00056">
    <property type="reaction ID" value="UER00097"/>
</dbReference>
<feature type="binding site" evidence="5">
    <location>
        <position position="269"/>
    </location>
    <ligand>
        <name>(2E)-4-hydroxy-3-methylbut-2-enyl diphosphate</name>
        <dbReference type="ChEBI" id="CHEBI:128753"/>
    </ligand>
</feature>
<dbReference type="GO" id="GO:0050992">
    <property type="term" value="P:dimethylallyl diphosphate biosynthetic process"/>
    <property type="evidence" value="ECO:0007669"/>
    <property type="project" value="UniProtKB-UniRule"/>
</dbReference>
<feature type="binding site" evidence="5">
    <location>
        <position position="124"/>
    </location>
    <ligand>
        <name>dimethylallyl diphosphate</name>
        <dbReference type="ChEBI" id="CHEBI:57623"/>
    </ligand>
</feature>
<feature type="binding site" evidence="5">
    <location>
        <position position="226"/>
    </location>
    <ligand>
        <name>(2E)-4-hydroxy-3-methylbut-2-enyl diphosphate</name>
        <dbReference type="ChEBI" id="CHEBI:128753"/>
    </ligand>
</feature>
<feature type="binding site" evidence="5">
    <location>
        <position position="74"/>
    </location>
    <ligand>
        <name>dimethylallyl diphosphate</name>
        <dbReference type="ChEBI" id="CHEBI:57623"/>
    </ligand>
</feature>
<evidence type="ECO:0000256" key="1">
    <source>
        <dbReference type="ARBA" id="ARBA00022485"/>
    </source>
</evidence>
<organism evidence="6 7">
    <name type="scientific">Thalassotalea algicola</name>
    <dbReference type="NCBI Taxonomy" id="2716224"/>
    <lineage>
        <taxon>Bacteria</taxon>
        <taxon>Pseudomonadati</taxon>
        <taxon>Pseudomonadota</taxon>
        <taxon>Gammaproteobacteria</taxon>
        <taxon>Alteromonadales</taxon>
        <taxon>Colwelliaceae</taxon>
        <taxon>Thalassotalea</taxon>
    </lineage>
</organism>
<keyword evidence="3 5" id="KW-0408">Iron</keyword>
<comment type="catalytic activity">
    <reaction evidence="5">
        <text>isopentenyl diphosphate + 2 oxidized [2Fe-2S]-[ferredoxin] + H2O = (2E)-4-hydroxy-3-methylbut-2-enyl diphosphate + 2 reduced [2Fe-2S]-[ferredoxin] + 2 H(+)</text>
        <dbReference type="Rhea" id="RHEA:24488"/>
        <dbReference type="Rhea" id="RHEA-COMP:10000"/>
        <dbReference type="Rhea" id="RHEA-COMP:10001"/>
        <dbReference type="ChEBI" id="CHEBI:15377"/>
        <dbReference type="ChEBI" id="CHEBI:15378"/>
        <dbReference type="ChEBI" id="CHEBI:33737"/>
        <dbReference type="ChEBI" id="CHEBI:33738"/>
        <dbReference type="ChEBI" id="CHEBI:128753"/>
        <dbReference type="ChEBI" id="CHEBI:128769"/>
        <dbReference type="EC" id="1.17.7.4"/>
    </reaction>
</comment>
<dbReference type="GO" id="GO:0016114">
    <property type="term" value="P:terpenoid biosynthetic process"/>
    <property type="evidence" value="ECO:0007669"/>
    <property type="project" value="UniProtKB-UniRule"/>
</dbReference>
<dbReference type="GO" id="GO:0051745">
    <property type="term" value="F:4-hydroxy-3-methylbut-2-enyl diphosphate reductase activity"/>
    <property type="evidence" value="ECO:0007669"/>
    <property type="project" value="UniProtKB-UniRule"/>
</dbReference>
<feature type="binding site" evidence="5">
    <location>
        <position position="124"/>
    </location>
    <ligand>
        <name>(2E)-4-hydroxy-3-methylbut-2-enyl diphosphate</name>
        <dbReference type="ChEBI" id="CHEBI:128753"/>
    </ligand>
</feature>
<keyword evidence="7" id="KW-1185">Reference proteome</keyword>
<feature type="binding site" evidence="5">
    <location>
        <position position="12"/>
    </location>
    <ligand>
        <name>[4Fe-4S] cluster</name>
        <dbReference type="ChEBI" id="CHEBI:49883"/>
    </ligand>
</feature>
<feature type="binding site" evidence="5">
    <location>
        <position position="41"/>
    </location>
    <ligand>
        <name>dimethylallyl diphosphate</name>
        <dbReference type="ChEBI" id="CHEBI:57623"/>
    </ligand>
</feature>
<feature type="binding site" evidence="5">
    <location>
        <position position="124"/>
    </location>
    <ligand>
        <name>isopentenyl diphosphate</name>
        <dbReference type="ChEBI" id="CHEBI:128769"/>
    </ligand>
</feature>
<feature type="binding site" evidence="5">
    <location>
        <position position="227"/>
    </location>
    <ligand>
        <name>isopentenyl diphosphate</name>
        <dbReference type="ChEBI" id="CHEBI:128769"/>
    </ligand>
</feature>
<keyword evidence="4 5" id="KW-0411">Iron-sulfur</keyword>
<dbReference type="PANTHER" id="PTHR30426">
    <property type="entry name" value="4-HYDROXY-3-METHYLBUT-2-ENYL DIPHOSPHATE REDUCTASE"/>
    <property type="match status" value="1"/>
</dbReference>
<dbReference type="PANTHER" id="PTHR30426:SF0">
    <property type="entry name" value="4-HYDROXY-3-METHYLBUT-2-ENYL DIPHOSPHATE REDUCTASE"/>
    <property type="match status" value="1"/>
</dbReference>
<comment type="pathway">
    <text evidence="5">Isoprenoid biosynthesis; isopentenyl diphosphate biosynthesis via DXP pathway; isopentenyl diphosphate from 1-deoxy-D-xylulose 5-phosphate: step 6/6.</text>
</comment>
<evidence type="ECO:0000256" key="5">
    <source>
        <dbReference type="HAMAP-Rule" id="MF_00191"/>
    </source>
</evidence>
<name>A0A7Y0Q689_9GAMM</name>
<feature type="binding site" evidence="5">
    <location>
        <position position="225"/>
    </location>
    <ligand>
        <name>dimethylallyl diphosphate</name>
        <dbReference type="ChEBI" id="CHEBI:57623"/>
    </ligand>
</feature>
<feature type="binding site" evidence="5">
    <location>
        <position position="227"/>
    </location>
    <ligand>
        <name>(2E)-4-hydroxy-3-methylbut-2-enyl diphosphate</name>
        <dbReference type="ChEBI" id="CHEBI:128753"/>
    </ligand>
</feature>
<protein>
    <recommendedName>
        <fullName evidence="5">4-hydroxy-3-methylbut-2-enyl diphosphate reductase</fullName>
        <shortName evidence="5">HMBPP reductase</shortName>
        <ecNumber evidence="5">1.17.7.4</ecNumber>
    </recommendedName>
</protein>
<dbReference type="EC" id="1.17.7.4" evidence="5"/>
<dbReference type="UniPathway" id="UPA00059">
    <property type="reaction ID" value="UER00105"/>
</dbReference>
<evidence type="ECO:0000256" key="2">
    <source>
        <dbReference type="ARBA" id="ARBA00022723"/>
    </source>
</evidence>
<comment type="catalytic activity">
    <reaction evidence="5">
        <text>dimethylallyl diphosphate + 2 oxidized [2Fe-2S]-[ferredoxin] + H2O = (2E)-4-hydroxy-3-methylbut-2-enyl diphosphate + 2 reduced [2Fe-2S]-[ferredoxin] + 2 H(+)</text>
        <dbReference type="Rhea" id="RHEA:24825"/>
        <dbReference type="Rhea" id="RHEA-COMP:10000"/>
        <dbReference type="Rhea" id="RHEA-COMP:10001"/>
        <dbReference type="ChEBI" id="CHEBI:15377"/>
        <dbReference type="ChEBI" id="CHEBI:15378"/>
        <dbReference type="ChEBI" id="CHEBI:33737"/>
        <dbReference type="ChEBI" id="CHEBI:33738"/>
        <dbReference type="ChEBI" id="CHEBI:57623"/>
        <dbReference type="ChEBI" id="CHEBI:128753"/>
        <dbReference type="EC" id="1.17.7.4"/>
    </reaction>
</comment>
<evidence type="ECO:0000313" key="7">
    <source>
        <dbReference type="Proteomes" id="UP000568664"/>
    </source>
</evidence>
<dbReference type="Gene3D" id="3.40.1010.20">
    <property type="entry name" value="4-hydroxy-3-methylbut-2-enyl diphosphate reductase, catalytic domain"/>
    <property type="match status" value="2"/>
</dbReference>
<feature type="binding site" evidence="5">
    <location>
        <position position="226"/>
    </location>
    <ligand>
        <name>isopentenyl diphosphate</name>
        <dbReference type="ChEBI" id="CHEBI:128769"/>
    </ligand>
</feature>
<proteinExistence type="inferred from homology"/>
<feature type="binding site" evidence="5">
    <location>
        <position position="41"/>
    </location>
    <ligand>
        <name>isopentenyl diphosphate</name>
        <dbReference type="ChEBI" id="CHEBI:128769"/>
    </ligand>
</feature>
<dbReference type="Gene3D" id="3.40.50.11270">
    <property type="match status" value="1"/>
</dbReference>
<sequence length="309" mass="33560">MEIILANPRGFCAGVDRAISIVDRALDLFDAPIYVRHEVVHNKFVVNGLKDRGAVFVDELHEVPDDATVIFSAHGVSKAVREEAKSRGLKVFDATCPLVTKVHMEVSRASRKGVECVLIGHAGHPEVEGTMGQYDSTEGGIYLVESPDDVTSLNVKNSDELYYCSQTTLSVDDTSDVIDALRQKFPAIEGPRKDDICYATQNRQDAVRAIASQVDLMLVVGAKNSSNSNRLRELADKIGTTSYLIDTAENIDESWLASVESVGVTAGASAPEVLVKQVIDKLKSLGGHEVSEHPGREENIVFAVPAELR</sequence>
<dbReference type="GO" id="GO:0019288">
    <property type="term" value="P:isopentenyl diphosphate biosynthetic process, methylerythritol 4-phosphate pathway"/>
    <property type="evidence" value="ECO:0007669"/>
    <property type="project" value="UniProtKB-UniRule"/>
</dbReference>
<feature type="binding site" evidence="5">
    <location>
        <position position="269"/>
    </location>
    <ligand>
        <name>isopentenyl diphosphate</name>
        <dbReference type="ChEBI" id="CHEBI:128769"/>
    </ligand>
</feature>
<dbReference type="InterPro" id="IPR003451">
    <property type="entry name" value="LytB/IspH"/>
</dbReference>
<dbReference type="AlphaFoldDB" id="A0A7Y0Q689"/>
<dbReference type="NCBIfam" id="NF002188">
    <property type="entry name" value="PRK01045.1-2"/>
    <property type="match status" value="1"/>
</dbReference>
<keyword evidence="5" id="KW-0414">Isoprene biosynthesis</keyword>
<feature type="binding site" evidence="5">
    <location>
        <position position="74"/>
    </location>
    <ligand>
        <name>(2E)-4-hydroxy-3-methylbut-2-enyl diphosphate</name>
        <dbReference type="ChEBI" id="CHEBI:128753"/>
    </ligand>
</feature>
<keyword evidence="5 6" id="KW-0560">Oxidoreductase</keyword>
<feature type="binding site" evidence="5">
    <location>
        <position position="225"/>
    </location>
    <ligand>
        <name>isopentenyl diphosphate</name>
        <dbReference type="ChEBI" id="CHEBI:128769"/>
    </ligand>
</feature>
<feature type="binding site" evidence="5">
    <location>
        <position position="226"/>
    </location>
    <ligand>
        <name>dimethylallyl diphosphate</name>
        <dbReference type="ChEBI" id="CHEBI:57623"/>
    </ligand>
</feature>
<feature type="binding site" evidence="5">
    <location>
        <position position="96"/>
    </location>
    <ligand>
        <name>[4Fe-4S] cluster</name>
        <dbReference type="ChEBI" id="CHEBI:49883"/>
    </ligand>
</feature>
<feature type="binding site" evidence="5">
    <location>
        <position position="167"/>
    </location>
    <ligand>
        <name>(2E)-4-hydroxy-3-methylbut-2-enyl diphosphate</name>
        <dbReference type="ChEBI" id="CHEBI:128753"/>
    </ligand>
</feature>
<dbReference type="EMBL" id="JABBXH010000002">
    <property type="protein sequence ID" value="NMP30936.1"/>
    <property type="molecule type" value="Genomic_DNA"/>
</dbReference>
<comment type="function">
    <text evidence="5">Catalyzes the conversion of 1-hydroxy-2-methyl-2-(E)-butenyl 4-diphosphate (HMBPP) into a mixture of isopentenyl diphosphate (IPP) and dimethylallyl diphosphate (DMAPP). Acts in the terminal step of the DOXP/MEP pathway for isoprenoid precursor biosynthesis.</text>
</comment>